<dbReference type="Proteomes" id="UP001172457">
    <property type="component" value="Chromosome 6"/>
</dbReference>
<evidence type="ECO:0000313" key="1">
    <source>
        <dbReference type="EMBL" id="KAJ9545774.1"/>
    </source>
</evidence>
<keyword evidence="2" id="KW-1185">Reference proteome</keyword>
<accession>A0AA38SN62</accession>
<name>A0AA38SN62_9ASTR</name>
<reference evidence="1" key="1">
    <citation type="submission" date="2023-03" db="EMBL/GenBank/DDBJ databases">
        <title>Chromosome-scale reference genome and RAD-based genetic map of yellow starthistle (Centaurea solstitialis) reveal putative structural variation and QTLs associated with invader traits.</title>
        <authorList>
            <person name="Reatini B."/>
            <person name="Cang F.A."/>
            <person name="Jiang Q."/>
            <person name="Mckibben M.T.W."/>
            <person name="Barker M.S."/>
            <person name="Rieseberg L.H."/>
            <person name="Dlugosch K.M."/>
        </authorList>
    </citation>
    <scope>NUCLEOTIDE SEQUENCE</scope>
    <source>
        <strain evidence="1">CAN-66</strain>
        <tissue evidence="1">Leaf</tissue>
    </source>
</reference>
<dbReference type="AlphaFoldDB" id="A0AA38SN62"/>
<dbReference type="EMBL" id="JARYMX010000006">
    <property type="protein sequence ID" value="KAJ9545774.1"/>
    <property type="molecule type" value="Genomic_DNA"/>
</dbReference>
<gene>
    <name evidence="1" type="ORF">OSB04_025481</name>
</gene>
<evidence type="ECO:0000313" key="2">
    <source>
        <dbReference type="Proteomes" id="UP001172457"/>
    </source>
</evidence>
<comment type="caution">
    <text evidence="1">The sequence shown here is derived from an EMBL/GenBank/DDBJ whole genome shotgun (WGS) entry which is preliminary data.</text>
</comment>
<proteinExistence type="predicted"/>
<organism evidence="1 2">
    <name type="scientific">Centaurea solstitialis</name>
    <name type="common">yellow star-thistle</name>
    <dbReference type="NCBI Taxonomy" id="347529"/>
    <lineage>
        <taxon>Eukaryota</taxon>
        <taxon>Viridiplantae</taxon>
        <taxon>Streptophyta</taxon>
        <taxon>Embryophyta</taxon>
        <taxon>Tracheophyta</taxon>
        <taxon>Spermatophyta</taxon>
        <taxon>Magnoliopsida</taxon>
        <taxon>eudicotyledons</taxon>
        <taxon>Gunneridae</taxon>
        <taxon>Pentapetalae</taxon>
        <taxon>asterids</taxon>
        <taxon>campanulids</taxon>
        <taxon>Asterales</taxon>
        <taxon>Asteraceae</taxon>
        <taxon>Carduoideae</taxon>
        <taxon>Cardueae</taxon>
        <taxon>Centaureinae</taxon>
        <taxon>Centaurea</taxon>
    </lineage>
</organism>
<protein>
    <submittedName>
        <fullName evidence="1">Uncharacterized protein</fullName>
    </submittedName>
</protein>
<sequence length="111" mass="13102">MKEEYIKCDRIKQIHLRLSSYTGDLIKDNWIEMKYIQSANNATDLFTKALPIETFRKHAHSIGYYSIQFGFKIEDEMIRSPLWGIFPEWVVGCRVRISADALKPFEWKLDG</sequence>